<accession>A0A6S7GGA4</accession>
<dbReference type="OrthoDB" id="9937059at2759"/>
<proteinExistence type="predicted"/>
<feature type="domain" description="BICC1 first type I KH" evidence="1">
    <location>
        <begin position="31"/>
        <end position="88"/>
    </location>
</feature>
<keyword evidence="3" id="KW-1185">Reference proteome</keyword>
<dbReference type="Proteomes" id="UP001152795">
    <property type="component" value="Unassembled WGS sequence"/>
</dbReference>
<evidence type="ECO:0000313" key="2">
    <source>
        <dbReference type="EMBL" id="CAB3987876.1"/>
    </source>
</evidence>
<organism evidence="2 3">
    <name type="scientific">Paramuricea clavata</name>
    <name type="common">Red gorgonian</name>
    <name type="synonym">Violescent sea-whip</name>
    <dbReference type="NCBI Taxonomy" id="317549"/>
    <lineage>
        <taxon>Eukaryota</taxon>
        <taxon>Metazoa</taxon>
        <taxon>Cnidaria</taxon>
        <taxon>Anthozoa</taxon>
        <taxon>Octocorallia</taxon>
        <taxon>Malacalcyonacea</taxon>
        <taxon>Plexauridae</taxon>
        <taxon>Paramuricea</taxon>
    </lineage>
</organism>
<dbReference type="Pfam" id="PF24234">
    <property type="entry name" value="KH_BICC1_1st"/>
    <property type="match status" value="1"/>
</dbReference>
<protein>
    <recommendedName>
        <fullName evidence="1">BICC1 first type I KH domain-containing protein</fullName>
    </recommendedName>
</protein>
<dbReference type="InterPro" id="IPR047549">
    <property type="entry name" value="BICC1_KH-I_rpt1"/>
</dbReference>
<evidence type="ECO:0000313" key="3">
    <source>
        <dbReference type="Proteomes" id="UP001152795"/>
    </source>
</evidence>
<gene>
    <name evidence="2" type="ORF">PACLA_8A082719</name>
</gene>
<name>A0A6S7GGA4_PARCT</name>
<feature type="non-terminal residue" evidence="2">
    <location>
        <position position="1"/>
    </location>
</feature>
<sequence>MVDHLTAVVEETERQATSVQLNGHDEYGHGEKFRVDRRKLEQMLRENGDDSGLTADEFFNQIMHETSTVISWPTKLKIGAKSKKEIRVCFCLLPKCNTLYYVDLKHNMFIPHGNAFYVDFKSMVTENYVGVGMPLRKCLIITLCASFYCVGIQKQCVFDLEFHSQIFAYFYFAAVYFLRRCFDIKDIAFVKANFLTPRGRERTSSIYGSHEFD</sequence>
<reference evidence="2" key="1">
    <citation type="submission" date="2020-04" db="EMBL/GenBank/DDBJ databases">
        <authorList>
            <person name="Alioto T."/>
            <person name="Alioto T."/>
            <person name="Gomez Garrido J."/>
        </authorList>
    </citation>
    <scope>NUCLEOTIDE SEQUENCE</scope>
    <source>
        <strain evidence="2">A484AB</strain>
    </source>
</reference>
<dbReference type="EMBL" id="CACRXK020001247">
    <property type="protein sequence ID" value="CAB3987876.1"/>
    <property type="molecule type" value="Genomic_DNA"/>
</dbReference>
<comment type="caution">
    <text evidence="2">The sequence shown here is derived from an EMBL/GenBank/DDBJ whole genome shotgun (WGS) entry which is preliminary data.</text>
</comment>
<evidence type="ECO:0000259" key="1">
    <source>
        <dbReference type="Pfam" id="PF24234"/>
    </source>
</evidence>
<dbReference type="AlphaFoldDB" id="A0A6S7GGA4"/>